<dbReference type="InterPro" id="IPR009724">
    <property type="entry name" value="TMEM70"/>
</dbReference>
<proteinExistence type="predicted"/>
<keyword evidence="4" id="KW-1185">Reference proteome</keyword>
<protein>
    <submittedName>
        <fullName evidence="3">Inherit from NOG: transmembrane protein 70</fullName>
    </submittedName>
</protein>
<keyword evidence="2 3" id="KW-0812">Transmembrane</keyword>
<feature type="compositionally biased region" description="Basic and acidic residues" evidence="1">
    <location>
        <begin position="70"/>
        <end position="79"/>
    </location>
</feature>
<evidence type="ECO:0000313" key="3">
    <source>
        <dbReference type="EMBL" id="CAB9513579.1"/>
    </source>
</evidence>
<keyword evidence="2" id="KW-0472">Membrane</keyword>
<dbReference type="GO" id="GO:0033615">
    <property type="term" value="P:mitochondrial proton-transporting ATP synthase complex assembly"/>
    <property type="evidence" value="ECO:0007669"/>
    <property type="project" value="TreeGrafter"/>
</dbReference>
<dbReference type="PANTHER" id="PTHR13281">
    <property type="entry name" value="TRANSMEMBRANE PROTEIN 70, MITOCHONDRIAL"/>
    <property type="match status" value="1"/>
</dbReference>
<organism evidence="3 4">
    <name type="scientific">Seminavis robusta</name>
    <dbReference type="NCBI Taxonomy" id="568900"/>
    <lineage>
        <taxon>Eukaryota</taxon>
        <taxon>Sar</taxon>
        <taxon>Stramenopiles</taxon>
        <taxon>Ochrophyta</taxon>
        <taxon>Bacillariophyta</taxon>
        <taxon>Bacillariophyceae</taxon>
        <taxon>Bacillariophycidae</taxon>
        <taxon>Naviculales</taxon>
        <taxon>Naviculaceae</taxon>
        <taxon>Seminavis</taxon>
    </lineage>
</organism>
<dbReference type="PANTHER" id="PTHR13281:SF0">
    <property type="entry name" value="TRANSMEMBRANE PROTEIN 70, MITOCHONDRIAL"/>
    <property type="match status" value="1"/>
</dbReference>
<sequence length="270" mass="29784">MHSSSRILVSVGSSRLFCVRGISASLQLALPLPNRDHQPYYASGKSKKEHQRWLTSSSTTGSTTSSKTSTSDKSDDTQKPELLYEGPMSSLITSLKVFSLSSAILSSVGLPALVVFKGMDTFGGIHVAMITTTVMGACASTIGLQWIFAPYVYTLERIPIRQCHYVKASPEEDSPREEKESSSSNSPCLLKATTRSIFLTRIHHVFDPEMDVSPAPRSTIRPFCSFFVKGKPLYIHEQLIQSPQLSKALFVNKAEPIKTHKNPDPDDEFL</sequence>
<dbReference type="OrthoDB" id="46081at2759"/>
<accession>A0A9N8E447</accession>
<comment type="caution">
    <text evidence="3">The sequence shown here is derived from an EMBL/GenBank/DDBJ whole genome shotgun (WGS) entry which is preliminary data.</text>
</comment>
<feature type="transmembrane region" description="Helical" evidence="2">
    <location>
        <begin position="128"/>
        <end position="153"/>
    </location>
</feature>
<evidence type="ECO:0000256" key="1">
    <source>
        <dbReference type="SAM" id="MobiDB-lite"/>
    </source>
</evidence>
<evidence type="ECO:0000256" key="2">
    <source>
        <dbReference type="SAM" id="Phobius"/>
    </source>
</evidence>
<dbReference type="EMBL" id="CAICTM010000599">
    <property type="protein sequence ID" value="CAB9513579.1"/>
    <property type="molecule type" value="Genomic_DNA"/>
</dbReference>
<feature type="transmembrane region" description="Helical" evidence="2">
    <location>
        <begin position="97"/>
        <end position="116"/>
    </location>
</feature>
<feature type="region of interest" description="Disordered" evidence="1">
    <location>
        <begin position="41"/>
        <end position="81"/>
    </location>
</feature>
<keyword evidence="2" id="KW-1133">Transmembrane helix</keyword>
<reference evidence="3" key="1">
    <citation type="submission" date="2020-06" db="EMBL/GenBank/DDBJ databases">
        <authorList>
            <consortium name="Plant Systems Biology data submission"/>
        </authorList>
    </citation>
    <scope>NUCLEOTIDE SEQUENCE</scope>
    <source>
        <strain evidence="3">D6</strain>
    </source>
</reference>
<feature type="compositionally biased region" description="Low complexity" evidence="1">
    <location>
        <begin position="55"/>
        <end position="69"/>
    </location>
</feature>
<evidence type="ECO:0000313" key="4">
    <source>
        <dbReference type="Proteomes" id="UP001153069"/>
    </source>
</evidence>
<name>A0A9N8E447_9STRA</name>
<gene>
    <name evidence="3" type="ORF">SEMRO_600_G173400.1</name>
</gene>
<dbReference type="AlphaFoldDB" id="A0A9N8E447"/>
<dbReference type="GO" id="GO:0031966">
    <property type="term" value="C:mitochondrial membrane"/>
    <property type="evidence" value="ECO:0007669"/>
    <property type="project" value="TreeGrafter"/>
</dbReference>
<dbReference type="Proteomes" id="UP001153069">
    <property type="component" value="Unassembled WGS sequence"/>
</dbReference>